<dbReference type="EMBL" id="MSIE01000040">
    <property type="protein sequence ID" value="OLF15465.1"/>
    <property type="molecule type" value="Genomic_DNA"/>
</dbReference>
<proteinExistence type="predicted"/>
<organism evidence="2 3">
    <name type="scientific">Actinophytocola xanthii</name>
    <dbReference type="NCBI Taxonomy" id="1912961"/>
    <lineage>
        <taxon>Bacteria</taxon>
        <taxon>Bacillati</taxon>
        <taxon>Actinomycetota</taxon>
        <taxon>Actinomycetes</taxon>
        <taxon>Pseudonocardiales</taxon>
        <taxon>Pseudonocardiaceae</taxon>
    </lineage>
</organism>
<dbReference type="AlphaFoldDB" id="A0A1Q8CM95"/>
<accession>A0A1Q8CM95</accession>
<feature type="signal peptide" evidence="1">
    <location>
        <begin position="1"/>
        <end position="23"/>
    </location>
</feature>
<keyword evidence="1" id="KW-0732">Signal</keyword>
<evidence type="ECO:0000313" key="3">
    <source>
        <dbReference type="Proteomes" id="UP000185596"/>
    </source>
</evidence>
<comment type="caution">
    <text evidence="2">The sequence shown here is derived from an EMBL/GenBank/DDBJ whole genome shotgun (WGS) entry which is preliminary data.</text>
</comment>
<dbReference type="RefSeq" id="WP_075127478.1">
    <property type="nucleotide sequence ID" value="NZ_MSIE01000040.1"/>
</dbReference>
<reference evidence="2 3" key="1">
    <citation type="submission" date="2016-12" db="EMBL/GenBank/DDBJ databases">
        <title>The draft genome sequence of Actinophytocola sp. 11-183.</title>
        <authorList>
            <person name="Wang W."/>
            <person name="Yuan L."/>
        </authorList>
    </citation>
    <scope>NUCLEOTIDE SEQUENCE [LARGE SCALE GENOMIC DNA]</scope>
    <source>
        <strain evidence="2 3">11-183</strain>
    </source>
</reference>
<dbReference type="Proteomes" id="UP000185596">
    <property type="component" value="Unassembled WGS sequence"/>
</dbReference>
<sequence length="147" mass="15561">MRLLITTCATALLTVGVAPGAAATPSAPEPACDTPSRTATETVVSTADGRTLWTYTHSVRYCVEGGKIYHVDDPTGDVTIIDESCGSDNRLQDWSKGEPGGETVNTFTMGLVSCDPPDAEPYQVNPWVILDVAANGNHEAKKGIQPR</sequence>
<name>A0A1Q8CM95_9PSEU</name>
<dbReference type="STRING" id="1912961.BU204_21270"/>
<evidence type="ECO:0000313" key="2">
    <source>
        <dbReference type="EMBL" id="OLF15465.1"/>
    </source>
</evidence>
<protein>
    <recommendedName>
        <fullName evidence="4">Ricin B lectin domain-containing protein</fullName>
    </recommendedName>
</protein>
<evidence type="ECO:0000256" key="1">
    <source>
        <dbReference type="SAM" id="SignalP"/>
    </source>
</evidence>
<feature type="chain" id="PRO_5012163657" description="Ricin B lectin domain-containing protein" evidence="1">
    <location>
        <begin position="24"/>
        <end position="147"/>
    </location>
</feature>
<keyword evidence="3" id="KW-1185">Reference proteome</keyword>
<evidence type="ECO:0008006" key="4">
    <source>
        <dbReference type="Google" id="ProtNLM"/>
    </source>
</evidence>
<gene>
    <name evidence="2" type="ORF">BU204_21270</name>
</gene>